<protein>
    <recommendedName>
        <fullName evidence="1">Helitron helicase-like domain-containing protein</fullName>
    </recommendedName>
</protein>
<reference evidence="2" key="1">
    <citation type="submission" date="2022-11" db="EMBL/GenBank/DDBJ databases">
        <title>Centuries of genome instability and evolution in soft-shell clam transmissible cancer (bioRxiv).</title>
        <authorList>
            <person name="Hart S.F.M."/>
            <person name="Yonemitsu M.A."/>
            <person name="Giersch R.M."/>
            <person name="Beal B.F."/>
            <person name="Arriagada G."/>
            <person name="Davis B.W."/>
            <person name="Ostrander E.A."/>
            <person name="Goff S.P."/>
            <person name="Metzger M.J."/>
        </authorList>
    </citation>
    <scope>NUCLEOTIDE SEQUENCE</scope>
    <source>
        <strain evidence="2">MELC-2E11</strain>
        <tissue evidence="2">Siphon/mantle</tissue>
    </source>
</reference>
<keyword evidence="3" id="KW-1185">Reference proteome</keyword>
<evidence type="ECO:0000313" key="2">
    <source>
        <dbReference type="EMBL" id="WAR21178.1"/>
    </source>
</evidence>
<dbReference type="Gene3D" id="3.90.70.120">
    <property type="match status" value="1"/>
</dbReference>
<feature type="non-terminal residue" evidence="2">
    <location>
        <position position="443"/>
    </location>
</feature>
<gene>
    <name evidence="2" type="ORF">MAR_015152</name>
</gene>
<organism evidence="2 3">
    <name type="scientific">Mya arenaria</name>
    <name type="common">Soft-shell clam</name>
    <dbReference type="NCBI Taxonomy" id="6604"/>
    <lineage>
        <taxon>Eukaryota</taxon>
        <taxon>Metazoa</taxon>
        <taxon>Spiralia</taxon>
        <taxon>Lophotrochozoa</taxon>
        <taxon>Mollusca</taxon>
        <taxon>Bivalvia</taxon>
        <taxon>Autobranchia</taxon>
        <taxon>Heteroconchia</taxon>
        <taxon>Euheterodonta</taxon>
        <taxon>Imparidentia</taxon>
        <taxon>Neoheterodontei</taxon>
        <taxon>Myida</taxon>
        <taxon>Myoidea</taxon>
        <taxon>Myidae</taxon>
        <taxon>Mya</taxon>
    </lineage>
</organism>
<dbReference type="PANTHER" id="PTHR47642:SF3">
    <property type="entry name" value="ATP-DEPENDENT DNA HELICASE"/>
    <property type="match status" value="1"/>
</dbReference>
<feature type="domain" description="Helitron helicase-like" evidence="1">
    <location>
        <begin position="130"/>
        <end position="220"/>
    </location>
</feature>
<dbReference type="InterPro" id="IPR025476">
    <property type="entry name" value="Helitron_helicase-like"/>
</dbReference>
<accession>A0ABY7FG76</accession>
<dbReference type="InterPro" id="IPR051055">
    <property type="entry name" value="PIF1_helicase"/>
</dbReference>
<evidence type="ECO:0000259" key="1">
    <source>
        <dbReference type="Pfam" id="PF14214"/>
    </source>
</evidence>
<name>A0ABY7FG76_MYAAR</name>
<proteinExistence type="predicted"/>
<sequence length="443" mass="51011">MHLNHEDVPGRITAFSRHYRQNRGSSLFGAVNHEPPVSEAGAFSLSAALDVGFAQSDWLLATFGGTTVSLFHRHGRYYVFDSHARNTIGHVDPNGSCVLLMYENLSDIIVYFHGMYANQVFNLTPFQVVLERTVAYFRKALYDLFAMFRCLGPPTLFMTLSADDLHWPELDPLLTAVHFDRMFTALMRFVIHGEQKPLGNVNDYFARVEIQNRGSPHYHIYCMPSSRPPCRFGFPKKQCSKTCILTHFHATKNKGQFYQTYRPADSCNINAYNPSILLHWRANMDILIINDANGAAYYVCHYLCKSEPDELKLALANLINTVFKQNPNLTSFQRLWNIGICVLKNRRVSAQEAAFRLSALKLLQSSRTVVYLNTRPVENRYRMLRPISEINELDNDDTNVFVYNLIDYYCSRPDNMEMMSLMYFASWYTKCPASISTRQKSER</sequence>
<evidence type="ECO:0000313" key="3">
    <source>
        <dbReference type="Proteomes" id="UP001164746"/>
    </source>
</evidence>
<dbReference type="PANTHER" id="PTHR47642">
    <property type="entry name" value="ATP-DEPENDENT DNA HELICASE"/>
    <property type="match status" value="1"/>
</dbReference>
<dbReference type="Pfam" id="PF14214">
    <property type="entry name" value="Helitron_like_N"/>
    <property type="match status" value="1"/>
</dbReference>
<dbReference type="EMBL" id="CP111023">
    <property type="protein sequence ID" value="WAR21178.1"/>
    <property type="molecule type" value="Genomic_DNA"/>
</dbReference>
<dbReference type="Proteomes" id="UP001164746">
    <property type="component" value="Chromosome 12"/>
</dbReference>